<feature type="region of interest" description="Disordered" evidence="1">
    <location>
        <begin position="635"/>
        <end position="674"/>
    </location>
</feature>
<feature type="compositionally biased region" description="Basic and acidic residues" evidence="1">
    <location>
        <begin position="110"/>
        <end position="127"/>
    </location>
</feature>
<feature type="compositionally biased region" description="Polar residues" evidence="1">
    <location>
        <begin position="535"/>
        <end position="549"/>
    </location>
</feature>
<feature type="compositionally biased region" description="Basic and acidic residues" evidence="1">
    <location>
        <begin position="90"/>
        <end position="100"/>
    </location>
</feature>
<feature type="region of interest" description="Disordered" evidence="1">
    <location>
        <begin position="366"/>
        <end position="599"/>
    </location>
</feature>
<feature type="region of interest" description="Disordered" evidence="1">
    <location>
        <begin position="70"/>
        <end position="349"/>
    </location>
</feature>
<protein>
    <recommendedName>
        <fullName evidence="4">Pathway-specific nitrogen regulator</fullName>
    </recommendedName>
</protein>
<evidence type="ECO:0000313" key="2">
    <source>
        <dbReference type="EMBL" id="KAL1898897.1"/>
    </source>
</evidence>
<feature type="compositionally biased region" description="Acidic residues" evidence="1">
    <location>
        <begin position="155"/>
        <end position="169"/>
    </location>
</feature>
<feature type="compositionally biased region" description="Acidic residues" evidence="1">
    <location>
        <begin position="74"/>
        <end position="89"/>
    </location>
</feature>
<dbReference type="EMBL" id="JAWCUI010000014">
    <property type="protein sequence ID" value="KAL1898897.1"/>
    <property type="molecule type" value="Genomic_DNA"/>
</dbReference>
<feature type="compositionally biased region" description="Low complexity" evidence="1">
    <location>
        <begin position="327"/>
        <end position="345"/>
    </location>
</feature>
<feature type="compositionally biased region" description="Basic and acidic residues" evidence="1">
    <location>
        <begin position="366"/>
        <end position="401"/>
    </location>
</feature>
<feature type="region of interest" description="Disordered" evidence="1">
    <location>
        <begin position="1"/>
        <end position="57"/>
    </location>
</feature>
<feature type="compositionally biased region" description="Acidic residues" evidence="1">
    <location>
        <begin position="464"/>
        <end position="473"/>
    </location>
</feature>
<organism evidence="2 3">
    <name type="scientific">Sporothrix stenoceras</name>
    <dbReference type="NCBI Taxonomy" id="5173"/>
    <lineage>
        <taxon>Eukaryota</taxon>
        <taxon>Fungi</taxon>
        <taxon>Dikarya</taxon>
        <taxon>Ascomycota</taxon>
        <taxon>Pezizomycotina</taxon>
        <taxon>Sordariomycetes</taxon>
        <taxon>Sordariomycetidae</taxon>
        <taxon>Ophiostomatales</taxon>
        <taxon>Ophiostomataceae</taxon>
        <taxon>Sporothrix</taxon>
    </lineage>
</organism>
<feature type="region of interest" description="Disordered" evidence="1">
    <location>
        <begin position="847"/>
        <end position="905"/>
    </location>
</feature>
<dbReference type="Proteomes" id="UP001583186">
    <property type="component" value="Unassembled WGS sequence"/>
</dbReference>
<feature type="compositionally biased region" description="Basic and acidic residues" evidence="1">
    <location>
        <begin position="252"/>
        <end position="273"/>
    </location>
</feature>
<feature type="compositionally biased region" description="Basic and acidic residues" evidence="1">
    <location>
        <begin position="444"/>
        <end position="463"/>
    </location>
</feature>
<feature type="compositionally biased region" description="Polar residues" evidence="1">
    <location>
        <begin position="577"/>
        <end position="595"/>
    </location>
</feature>
<feature type="compositionally biased region" description="Polar residues" evidence="1">
    <location>
        <begin position="46"/>
        <end position="57"/>
    </location>
</feature>
<feature type="compositionally biased region" description="Basic and acidic residues" evidence="1">
    <location>
        <begin position="203"/>
        <end position="215"/>
    </location>
</feature>
<evidence type="ECO:0008006" key="4">
    <source>
        <dbReference type="Google" id="ProtNLM"/>
    </source>
</evidence>
<feature type="compositionally biased region" description="Basic and acidic residues" evidence="1">
    <location>
        <begin position="287"/>
        <end position="319"/>
    </location>
</feature>
<feature type="compositionally biased region" description="Basic and acidic residues" evidence="1">
    <location>
        <begin position="1"/>
        <end position="13"/>
    </location>
</feature>
<feature type="compositionally biased region" description="Polar residues" evidence="1">
    <location>
        <begin position="427"/>
        <end position="443"/>
    </location>
</feature>
<feature type="compositionally biased region" description="Basic and acidic residues" evidence="1">
    <location>
        <begin position="660"/>
        <end position="669"/>
    </location>
</feature>
<sequence length="1305" mass="144017">MADDIVPDHNIAEHEEEAPEIILDKSTVEEATESTESTVTEDKDTLQSSADAGNSNDVANVIEAIDAFLADPNDLGEESQTEVQVEQEENDTHNESHAESLEASICESYSDDHDDSHIEEEGVKVEDEPATDNLTTTNAEEEQADDTTEAHTEEAVEEVAEESIEEASEQDNTPLVEIRPRDLSATVEDETPEELAEELAEQASHESTEPQGEERNVEEEHDESHMAEPFEEENVESHEESFAQSVDNSDDQSEHEHEEKADEVHEDHSIVEHDEADVSITESASSHGDESQHEHHDEDQAHDHEHHDDDENGETHEETQNDDNTSRRTSASSSRSAVSNISNRRTSLRTEALIQAAARAVVAKINEKGSTDSHFDIMRAMSESHESIMEEATEAEHHSTTDEEGENDHEGEAELDDDDVFSDRSPRSSLGSFEHNSGASNNGVDEHQKMNIHSTSDDATEHQESEDEHDYLEDTGSVTYHRETSHYSPRMSGVSGISRMSQYEQHQEDDDEEYNDGDDYAHHTIRGTPRAAFRTPSSVRAIQMSSPSPSVIFGVSPRSAARRRRLGTGSGLDDGQSMGSVGTYSSLPGSPSKNHTPTRFKVFRKPEPAPLVLLHATLMPTRWVWSDVLRTLDESISRSSSDRPSSRSPSSMGSPRKSRGKNDVSLHDEDAAETASFEPSAALKRLHGAWCQLQDYSLGADTVAERGVLLPHPQNDYEVLEERLLEALELPVRRRARILECGHYLGPADDEDDEDYEDEDGYYNERAEEDESSKRHWCTTCRSDIRYESLGAERVFRVKVYASNGLMTVGAWAACWSEMERVDVEIEPIVADPALLRELNQLRTQQQQEALRKQEEEDAAAEAAMHEEEEEEELHEEELLHEHEEHDNHDQQAEHEEHQVHDETARSPPAVDHFHLEVPSVIPVSPPLRDSPVEPPFITTTDHASDADRRRREAEDRLREIYGRTPPQMPHSAAPASHSHHVESTRLSDVPETVETATTRDMNDMNDNHSPYGPSPPSPSAEAYERREERRSRQFSSADRGFSNEPDVSAPHAHHPQAPYESASLPELLLAAVKVFLRDSKHVAITVLSIIVIVLATLRAPGGAGDQGTTHSVQSQAHGVQPAMGYSYQPVKGVSNGHIDVAQKPVEASSVVMSESSVVAEIASSAVAASVDTLVETVVEKMTVKVYETVTETSTETATQTTVATIATEEPVIDVSSTVIAETATVEAIESAVSEEPTSASVLAEPIVEEQKNTFETEVEVESSSATSAVSLPALVDASSFFAATDASTSAAKPTALVVEEHDEL</sequence>
<gene>
    <name evidence="2" type="ORF">Sste5346_003308</name>
</gene>
<accession>A0ABR3ZF23</accession>
<name>A0ABR3ZF23_9PEZI</name>
<feature type="compositionally biased region" description="Basic and acidic residues" evidence="1">
    <location>
        <begin position="635"/>
        <end position="645"/>
    </location>
</feature>
<feature type="compositionally biased region" description="Acidic residues" evidence="1">
    <location>
        <begin position="507"/>
        <end position="518"/>
    </location>
</feature>
<feature type="region of interest" description="Disordered" evidence="1">
    <location>
        <begin position="922"/>
        <end position="1059"/>
    </location>
</feature>
<feature type="compositionally biased region" description="Low complexity" evidence="1">
    <location>
        <begin position="646"/>
        <end position="655"/>
    </location>
</feature>
<feature type="compositionally biased region" description="Acidic residues" evidence="1">
    <location>
        <begin position="187"/>
        <end position="200"/>
    </location>
</feature>
<keyword evidence="3" id="KW-1185">Reference proteome</keyword>
<evidence type="ECO:0000256" key="1">
    <source>
        <dbReference type="SAM" id="MobiDB-lite"/>
    </source>
</evidence>
<feature type="compositionally biased region" description="Basic and acidic residues" evidence="1">
    <location>
        <begin position="943"/>
        <end position="962"/>
    </location>
</feature>
<comment type="caution">
    <text evidence="2">The sequence shown here is derived from an EMBL/GenBank/DDBJ whole genome shotgun (WGS) entry which is preliminary data.</text>
</comment>
<feature type="compositionally biased region" description="Acidic residues" evidence="1">
    <location>
        <begin position="402"/>
        <end position="420"/>
    </location>
</feature>
<feature type="compositionally biased region" description="Basic and acidic residues" evidence="1">
    <location>
        <begin position="877"/>
        <end position="905"/>
    </location>
</feature>
<feature type="compositionally biased region" description="Basic and acidic residues" evidence="1">
    <location>
        <begin position="1023"/>
        <end position="1032"/>
    </location>
</feature>
<reference evidence="2 3" key="1">
    <citation type="journal article" date="2024" name="IMA Fungus">
        <title>IMA Genome - F19 : A genome assembly and annotation guide to empower mycologists, including annotated draft genome sequences of Ceratocystis pirilliformis, Diaporthe australafricana, Fusarium ophioides, Paecilomyces lecythidis, and Sporothrix stenoceras.</title>
        <authorList>
            <person name="Aylward J."/>
            <person name="Wilson A.M."/>
            <person name="Visagie C.M."/>
            <person name="Spraker J."/>
            <person name="Barnes I."/>
            <person name="Buitendag C."/>
            <person name="Ceriani C."/>
            <person name="Del Mar Angel L."/>
            <person name="du Plessis D."/>
            <person name="Fuchs T."/>
            <person name="Gasser K."/>
            <person name="Kramer D."/>
            <person name="Li W."/>
            <person name="Munsamy K."/>
            <person name="Piso A."/>
            <person name="Price J.L."/>
            <person name="Sonnekus B."/>
            <person name="Thomas C."/>
            <person name="van der Nest A."/>
            <person name="van Dijk A."/>
            <person name="van Heerden A."/>
            <person name="van Vuuren N."/>
            <person name="Yilmaz N."/>
            <person name="Duong T.A."/>
            <person name="van der Merwe N.A."/>
            <person name="Wingfield M.J."/>
            <person name="Wingfield B.D."/>
        </authorList>
    </citation>
    <scope>NUCLEOTIDE SEQUENCE [LARGE SCALE GENOMIC DNA]</scope>
    <source>
        <strain evidence="2 3">CMW 5346</strain>
    </source>
</reference>
<evidence type="ECO:0000313" key="3">
    <source>
        <dbReference type="Proteomes" id="UP001583186"/>
    </source>
</evidence>
<feature type="compositionally biased region" description="Acidic residues" evidence="1">
    <location>
        <begin position="867"/>
        <end position="876"/>
    </location>
</feature>
<proteinExistence type="predicted"/>